<evidence type="ECO:0000256" key="1">
    <source>
        <dbReference type="SAM" id="Phobius"/>
    </source>
</evidence>
<reference evidence="3" key="1">
    <citation type="submission" date="2017-02" db="UniProtKB">
        <authorList>
            <consortium name="WormBaseParasite"/>
        </authorList>
    </citation>
    <scope>IDENTIFICATION</scope>
</reference>
<evidence type="ECO:0000313" key="3">
    <source>
        <dbReference type="WBParaSite" id="EEL_0000129201-mRNA-1"/>
    </source>
</evidence>
<accession>A0A0R3RII4</accession>
<name>A0A0R3RII4_9BILA</name>
<protein>
    <submittedName>
        <fullName evidence="3">Col_cuticle_N domain-containing protein</fullName>
    </submittedName>
</protein>
<proteinExistence type="predicted"/>
<keyword evidence="2" id="KW-1185">Reference proteome</keyword>
<dbReference type="WBParaSite" id="EEL_0000129201-mRNA-1">
    <property type="protein sequence ID" value="EEL_0000129201-mRNA-1"/>
    <property type="gene ID" value="EEL_0000129201"/>
</dbReference>
<evidence type="ECO:0000313" key="2">
    <source>
        <dbReference type="Proteomes" id="UP000050640"/>
    </source>
</evidence>
<dbReference type="Proteomes" id="UP000050640">
    <property type="component" value="Unplaced"/>
</dbReference>
<sequence>MLIIPTKSLNQFWRNFFLFFVLQSLSCWNRTANFFSKTLMSVFLRHVTTQRSIDRMMEYVRSSNNTSDFLTTELINKTVMAFVSASFKTISAKKQPALLSCPRGCEKPSEFWLLWSSISMMISGILTVVIIIKTLAMDRSDQKYASVEETVENDKRKAN</sequence>
<dbReference type="AlphaFoldDB" id="A0A0R3RII4"/>
<keyword evidence="1" id="KW-1133">Transmembrane helix</keyword>
<feature type="transmembrane region" description="Helical" evidence="1">
    <location>
        <begin position="12"/>
        <end position="31"/>
    </location>
</feature>
<keyword evidence="1" id="KW-0812">Transmembrane</keyword>
<feature type="transmembrane region" description="Helical" evidence="1">
    <location>
        <begin position="112"/>
        <end position="132"/>
    </location>
</feature>
<organism evidence="2 3">
    <name type="scientific">Elaeophora elaphi</name>
    <dbReference type="NCBI Taxonomy" id="1147741"/>
    <lineage>
        <taxon>Eukaryota</taxon>
        <taxon>Metazoa</taxon>
        <taxon>Ecdysozoa</taxon>
        <taxon>Nematoda</taxon>
        <taxon>Chromadorea</taxon>
        <taxon>Rhabditida</taxon>
        <taxon>Spirurina</taxon>
        <taxon>Spiruromorpha</taxon>
        <taxon>Filarioidea</taxon>
        <taxon>Onchocercidae</taxon>
        <taxon>Elaeophora</taxon>
    </lineage>
</organism>
<keyword evidence="1" id="KW-0472">Membrane</keyword>